<dbReference type="GO" id="GO:0003886">
    <property type="term" value="F:DNA (cytosine-5-)-methyltransferase activity"/>
    <property type="evidence" value="ECO:0007669"/>
    <property type="project" value="UniProtKB-EC"/>
</dbReference>
<dbReference type="PANTHER" id="PTHR10629:SF52">
    <property type="entry name" value="DNA (CYTOSINE-5)-METHYLTRANSFERASE 1"/>
    <property type="match status" value="1"/>
</dbReference>
<keyword evidence="3 5" id="KW-0949">S-adenosyl-L-methionine</keyword>
<gene>
    <name evidence="8" type="ORF">UV42_C0051G0006</name>
</gene>
<evidence type="ECO:0000256" key="2">
    <source>
        <dbReference type="ARBA" id="ARBA00022679"/>
    </source>
</evidence>
<reference evidence="8 9" key="1">
    <citation type="journal article" date="2015" name="Nature">
        <title>rRNA introns, odd ribosomes, and small enigmatic genomes across a large radiation of phyla.</title>
        <authorList>
            <person name="Brown C.T."/>
            <person name="Hug L.A."/>
            <person name="Thomas B.C."/>
            <person name="Sharon I."/>
            <person name="Castelle C.J."/>
            <person name="Singh A."/>
            <person name="Wilkins M.J."/>
            <person name="Williams K.H."/>
            <person name="Banfield J.F."/>
        </authorList>
    </citation>
    <scope>NUCLEOTIDE SEQUENCE [LARGE SCALE GENOMIC DNA]</scope>
</reference>
<dbReference type="EC" id="2.1.1.37" evidence="7"/>
<evidence type="ECO:0000256" key="5">
    <source>
        <dbReference type="PROSITE-ProRule" id="PRU01016"/>
    </source>
</evidence>
<name>A0A0G1BBD1_9BACT</name>
<evidence type="ECO:0000313" key="9">
    <source>
        <dbReference type="Proteomes" id="UP000033867"/>
    </source>
</evidence>
<dbReference type="AlphaFoldDB" id="A0A0G1BBD1"/>
<comment type="caution">
    <text evidence="8">The sequence shown here is derived from an EMBL/GenBank/DDBJ whole genome shotgun (WGS) entry which is preliminary data.</text>
</comment>
<dbReference type="PROSITE" id="PS51679">
    <property type="entry name" value="SAM_MT_C5"/>
    <property type="match status" value="1"/>
</dbReference>
<dbReference type="Pfam" id="PF00145">
    <property type="entry name" value="DNA_methylase"/>
    <property type="match status" value="2"/>
</dbReference>
<evidence type="ECO:0000256" key="3">
    <source>
        <dbReference type="ARBA" id="ARBA00022691"/>
    </source>
</evidence>
<proteinExistence type="inferred from homology"/>
<evidence type="ECO:0000256" key="4">
    <source>
        <dbReference type="ARBA" id="ARBA00022747"/>
    </source>
</evidence>
<dbReference type="InterPro" id="IPR029063">
    <property type="entry name" value="SAM-dependent_MTases_sf"/>
</dbReference>
<dbReference type="InterPro" id="IPR018117">
    <property type="entry name" value="C5_DNA_meth_AS"/>
</dbReference>
<dbReference type="GO" id="GO:0009307">
    <property type="term" value="P:DNA restriction-modification system"/>
    <property type="evidence" value="ECO:0007669"/>
    <property type="project" value="UniProtKB-KW"/>
</dbReference>
<evidence type="ECO:0000256" key="6">
    <source>
        <dbReference type="RuleBase" id="RU000416"/>
    </source>
</evidence>
<dbReference type="InterPro" id="IPR001525">
    <property type="entry name" value="C5_MeTfrase"/>
</dbReference>
<accession>A0A0G1BBD1</accession>
<comment type="similarity">
    <text evidence="5 6">Belongs to the class I-like SAM-binding methyltransferase superfamily. C5-methyltransferase family.</text>
</comment>
<dbReference type="InterPro" id="IPR050390">
    <property type="entry name" value="C5-Methyltransferase"/>
</dbReference>
<comment type="catalytic activity">
    <reaction evidence="7">
        <text>a 2'-deoxycytidine in DNA + S-adenosyl-L-methionine = a 5-methyl-2'-deoxycytidine in DNA + S-adenosyl-L-homocysteine + H(+)</text>
        <dbReference type="Rhea" id="RHEA:13681"/>
        <dbReference type="Rhea" id="RHEA-COMP:11369"/>
        <dbReference type="Rhea" id="RHEA-COMP:11370"/>
        <dbReference type="ChEBI" id="CHEBI:15378"/>
        <dbReference type="ChEBI" id="CHEBI:57856"/>
        <dbReference type="ChEBI" id="CHEBI:59789"/>
        <dbReference type="ChEBI" id="CHEBI:85452"/>
        <dbReference type="ChEBI" id="CHEBI:85454"/>
        <dbReference type="EC" id="2.1.1.37"/>
    </reaction>
</comment>
<dbReference type="GO" id="GO:0003677">
    <property type="term" value="F:DNA binding"/>
    <property type="evidence" value="ECO:0007669"/>
    <property type="project" value="TreeGrafter"/>
</dbReference>
<sequence length="373" mass="41896">MVYNHTTYSLSKNDLRMVKSVPPGGNWKNIPLDIPSKRLEQIRVSGGRTTLYGRLSFEKPSYTITTYFNRPGNGTYIHPIHDRVISAREAARFQSFPDNYIFQGSKGSLCKQIGNAVPPLLAFSIATQIKKKTKTKNLLDLFCGAGGLSLGFGWAGYNVVVANDNFKQACETYRANHKETLLIEGDITDKKIQSEILEKSKKGKVDIVVGGPPCQGFSHAGKRMIDDPRNLLYKEFVSVVKKLKPKVFVLENVEGIMTINGGKTYEEVKSNFEELGYSVVGHKLHAVKFGVPQKRKRVVIIGTLQGDPETFFPRPLICEEKDYITTQNAIGDLFNTEVGNQHDLIRITTKPTHFFQKFVRGLLSPQEYIKLFS</sequence>
<dbReference type="Gene3D" id="3.40.50.150">
    <property type="entry name" value="Vaccinia Virus protein VP39"/>
    <property type="match status" value="1"/>
</dbReference>
<evidence type="ECO:0000256" key="7">
    <source>
        <dbReference type="RuleBase" id="RU000417"/>
    </source>
</evidence>
<keyword evidence="2 5" id="KW-0808">Transferase</keyword>
<dbReference type="SUPFAM" id="SSF53335">
    <property type="entry name" value="S-adenosyl-L-methionine-dependent methyltransferases"/>
    <property type="match status" value="2"/>
</dbReference>
<dbReference type="PRINTS" id="PR00105">
    <property type="entry name" value="C5METTRFRASE"/>
</dbReference>
<dbReference type="PATRIC" id="fig|1619052.3.peg.950"/>
<dbReference type="GO" id="GO:0044027">
    <property type="term" value="P:negative regulation of gene expression via chromosomal CpG island methylation"/>
    <property type="evidence" value="ECO:0007669"/>
    <property type="project" value="TreeGrafter"/>
</dbReference>
<organism evidence="8 9">
    <name type="scientific">Candidatus Magasanikbacteria bacterium GW2011_GWE2_42_7</name>
    <dbReference type="NCBI Taxonomy" id="1619052"/>
    <lineage>
        <taxon>Bacteria</taxon>
        <taxon>Candidatus Magasanikiibacteriota</taxon>
    </lineage>
</organism>
<dbReference type="PROSITE" id="PS00095">
    <property type="entry name" value="C5_MTASE_2"/>
    <property type="match status" value="1"/>
</dbReference>
<dbReference type="EMBL" id="LCEK01000051">
    <property type="protein sequence ID" value="KKS70519.1"/>
    <property type="molecule type" value="Genomic_DNA"/>
</dbReference>
<dbReference type="NCBIfam" id="TIGR00675">
    <property type="entry name" value="dcm"/>
    <property type="match status" value="1"/>
</dbReference>
<evidence type="ECO:0000313" key="8">
    <source>
        <dbReference type="EMBL" id="KKS70519.1"/>
    </source>
</evidence>
<keyword evidence="1 5" id="KW-0489">Methyltransferase</keyword>
<protein>
    <recommendedName>
        <fullName evidence="7">Cytosine-specific methyltransferase</fullName>
        <ecNumber evidence="7">2.1.1.37</ecNumber>
    </recommendedName>
</protein>
<dbReference type="Gene3D" id="3.90.120.10">
    <property type="entry name" value="DNA Methylase, subunit A, domain 2"/>
    <property type="match status" value="1"/>
</dbReference>
<evidence type="ECO:0000256" key="1">
    <source>
        <dbReference type="ARBA" id="ARBA00022603"/>
    </source>
</evidence>
<dbReference type="PANTHER" id="PTHR10629">
    <property type="entry name" value="CYTOSINE-SPECIFIC METHYLTRANSFERASE"/>
    <property type="match status" value="1"/>
</dbReference>
<dbReference type="PROSITE" id="PS00094">
    <property type="entry name" value="C5_MTASE_1"/>
    <property type="match status" value="1"/>
</dbReference>
<feature type="active site" evidence="5">
    <location>
        <position position="214"/>
    </location>
</feature>
<keyword evidence="4" id="KW-0680">Restriction system</keyword>
<dbReference type="GO" id="GO:0032259">
    <property type="term" value="P:methylation"/>
    <property type="evidence" value="ECO:0007669"/>
    <property type="project" value="UniProtKB-KW"/>
</dbReference>
<dbReference type="Proteomes" id="UP000033867">
    <property type="component" value="Unassembled WGS sequence"/>
</dbReference>
<dbReference type="InterPro" id="IPR031303">
    <property type="entry name" value="C5_meth_CS"/>
</dbReference>